<comment type="caution">
    <text evidence="3">The sequence shown here is derived from an EMBL/GenBank/DDBJ whole genome shotgun (WGS) entry which is preliminary data.</text>
</comment>
<evidence type="ECO:0000313" key="4">
    <source>
        <dbReference type="Proteomes" id="UP001590951"/>
    </source>
</evidence>
<reference evidence="3 4" key="1">
    <citation type="submission" date="2024-09" db="EMBL/GenBank/DDBJ databases">
        <title>Rethinking Asexuality: The Enigmatic Case of Functional Sexual Genes in Lepraria (Stereocaulaceae).</title>
        <authorList>
            <person name="Doellman M."/>
            <person name="Sun Y."/>
            <person name="Barcenas-Pena A."/>
            <person name="Lumbsch H.T."/>
            <person name="Grewe F."/>
        </authorList>
    </citation>
    <scope>NUCLEOTIDE SEQUENCE [LARGE SCALE GENOMIC DNA]</scope>
    <source>
        <strain evidence="3 4">Grewe 0041</strain>
    </source>
</reference>
<gene>
    <name evidence="3" type="ORF">ABVK25_002964</name>
</gene>
<name>A0ABR4BFE8_9LECA</name>
<protein>
    <submittedName>
        <fullName evidence="3">Uncharacterized protein</fullName>
    </submittedName>
</protein>
<feature type="region of interest" description="Disordered" evidence="2">
    <location>
        <begin position="161"/>
        <end position="212"/>
    </location>
</feature>
<organism evidence="3 4">
    <name type="scientific">Lepraria finkii</name>
    <dbReference type="NCBI Taxonomy" id="1340010"/>
    <lineage>
        <taxon>Eukaryota</taxon>
        <taxon>Fungi</taxon>
        <taxon>Dikarya</taxon>
        <taxon>Ascomycota</taxon>
        <taxon>Pezizomycotina</taxon>
        <taxon>Lecanoromycetes</taxon>
        <taxon>OSLEUM clade</taxon>
        <taxon>Lecanoromycetidae</taxon>
        <taxon>Lecanorales</taxon>
        <taxon>Lecanorineae</taxon>
        <taxon>Stereocaulaceae</taxon>
        <taxon>Lepraria</taxon>
    </lineage>
</organism>
<dbReference type="EMBL" id="JBHFEH010000007">
    <property type="protein sequence ID" value="KAL2056570.1"/>
    <property type="molecule type" value="Genomic_DNA"/>
</dbReference>
<proteinExistence type="predicted"/>
<evidence type="ECO:0000256" key="2">
    <source>
        <dbReference type="SAM" id="MobiDB-lite"/>
    </source>
</evidence>
<keyword evidence="1" id="KW-0175">Coiled coil</keyword>
<accession>A0ABR4BFE8</accession>
<feature type="coiled-coil region" evidence="1">
    <location>
        <begin position="8"/>
        <end position="35"/>
    </location>
</feature>
<evidence type="ECO:0000313" key="3">
    <source>
        <dbReference type="EMBL" id="KAL2056570.1"/>
    </source>
</evidence>
<evidence type="ECO:0000256" key="1">
    <source>
        <dbReference type="SAM" id="Coils"/>
    </source>
</evidence>
<keyword evidence="4" id="KW-1185">Reference proteome</keyword>
<sequence length="262" mass="29616">MGDIEFVLPDHERKIKSARKRMQSLRHEISRTHQTHALLRVSHSGHCAAVHLSISPFKIQVHQEQIFFSSSYDYNLCCTHSESVITPPLIADKVQIIYDTYYQPGQWVFSPKHPEAICHSTGRSCEQAIKTRLDELRRSILPNSQQTSSSSAADLVASTTTQNLNEAGSINPLDVHPGKRHRRNTSENEENNAGHKRGQGSGENMTGFVDQDGQDKLVTEKIIKKIRTGLKNLEVEDGVYFPDAKRMPKFARWRKQSSLSSN</sequence>
<dbReference type="Proteomes" id="UP001590951">
    <property type="component" value="Unassembled WGS sequence"/>
</dbReference>